<dbReference type="EMBL" id="JBIAMT010000005">
    <property type="protein sequence ID" value="MFF0499995.1"/>
    <property type="molecule type" value="Genomic_DNA"/>
</dbReference>
<dbReference type="PANTHER" id="PTHR33336">
    <property type="entry name" value="QUINOL MONOOXYGENASE YGIN-RELATED"/>
    <property type="match status" value="1"/>
</dbReference>
<keyword evidence="2" id="KW-0560">Oxidoreductase</keyword>
<sequence length="116" mass="13409">MIFIVVKFRVRPEYVESWLRITREFTTKTRAEPGNLWFEWNRNVDDPAEFVLVEGFRDEQAGAAHVSADHFRRGLEVMRPALGATPRILNMRIPETDWARMGELEISDLSAGSGHH</sequence>
<dbReference type="GO" id="GO:0004497">
    <property type="term" value="F:monooxygenase activity"/>
    <property type="evidence" value="ECO:0007669"/>
    <property type="project" value="UniProtKB-KW"/>
</dbReference>
<dbReference type="PANTHER" id="PTHR33336:SF3">
    <property type="entry name" value="ABM DOMAIN-CONTAINING PROTEIN"/>
    <property type="match status" value="1"/>
</dbReference>
<dbReference type="InterPro" id="IPR011008">
    <property type="entry name" value="Dimeric_a/b-barrel"/>
</dbReference>
<feature type="domain" description="ABM" evidence="1">
    <location>
        <begin position="2"/>
        <end position="90"/>
    </location>
</feature>
<gene>
    <name evidence="2" type="ORF">ACFYU5_26580</name>
</gene>
<name>A0ABW6PA35_9NOCA</name>
<keyword evidence="3" id="KW-1185">Reference proteome</keyword>
<evidence type="ECO:0000259" key="1">
    <source>
        <dbReference type="PROSITE" id="PS51725"/>
    </source>
</evidence>
<dbReference type="PROSITE" id="PS51725">
    <property type="entry name" value="ABM"/>
    <property type="match status" value="1"/>
</dbReference>
<dbReference type="Pfam" id="PF03992">
    <property type="entry name" value="ABM"/>
    <property type="match status" value="1"/>
</dbReference>
<dbReference type="Proteomes" id="UP001601442">
    <property type="component" value="Unassembled WGS sequence"/>
</dbReference>
<reference evidence="2 3" key="1">
    <citation type="submission" date="2024-10" db="EMBL/GenBank/DDBJ databases">
        <title>The Natural Products Discovery Center: Release of the First 8490 Sequenced Strains for Exploring Actinobacteria Biosynthetic Diversity.</title>
        <authorList>
            <person name="Kalkreuter E."/>
            <person name="Kautsar S.A."/>
            <person name="Yang D."/>
            <person name="Bader C.D."/>
            <person name="Teijaro C.N."/>
            <person name="Fluegel L."/>
            <person name="Davis C.M."/>
            <person name="Simpson J.R."/>
            <person name="Lauterbach L."/>
            <person name="Steele A.D."/>
            <person name="Gui C."/>
            <person name="Meng S."/>
            <person name="Li G."/>
            <person name="Viehrig K."/>
            <person name="Ye F."/>
            <person name="Su P."/>
            <person name="Kiefer A.F."/>
            <person name="Nichols A."/>
            <person name="Cepeda A.J."/>
            <person name="Yan W."/>
            <person name="Fan B."/>
            <person name="Jiang Y."/>
            <person name="Adhikari A."/>
            <person name="Zheng C.-J."/>
            <person name="Schuster L."/>
            <person name="Cowan T.M."/>
            <person name="Smanski M.J."/>
            <person name="Chevrette M.G."/>
            <person name="De Carvalho L.P.S."/>
            <person name="Shen B."/>
        </authorList>
    </citation>
    <scope>NUCLEOTIDE SEQUENCE [LARGE SCALE GENOMIC DNA]</scope>
    <source>
        <strain evidence="2 3">NPDC004119</strain>
    </source>
</reference>
<dbReference type="RefSeq" id="WP_387398959.1">
    <property type="nucleotide sequence ID" value="NZ_JBIAMT010000005.1"/>
</dbReference>
<keyword evidence="2" id="KW-0503">Monooxygenase</keyword>
<accession>A0ABW6PA35</accession>
<dbReference type="SUPFAM" id="SSF54909">
    <property type="entry name" value="Dimeric alpha+beta barrel"/>
    <property type="match status" value="1"/>
</dbReference>
<dbReference type="InterPro" id="IPR007138">
    <property type="entry name" value="ABM_dom"/>
</dbReference>
<proteinExistence type="predicted"/>
<evidence type="ECO:0000313" key="2">
    <source>
        <dbReference type="EMBL" id="MFF0499995.1"/>
    </source>
</evidence>
<organism evidence="2 3">
    <name type="scientific">Nocardia aobensis</name>
    <dbReference type="NCBI Taxonomy" id="257277"/>
    <lineage>
        <taxon>Bacteria</taxon>
        <taxon>Bacillati</taxon>
        <taxon>Actinomycetota</taxon>
        <taxon>Actinomycetes</taxon>
        <taxon>Mycobacteriales</taxon>
        <taxon>Nocardiaceae</taxon>
        <taxon>Nocardia</taxon>
    </lineage>
</organism>
<dbReference type="InterPro" id="IPR050744">
    <property type="entry name" value="AI-2_Isomerase_LsrG"/>
</dbReference>
<comment type="caution">
    <text evidence="2">The sequence shown here is derived from an EMBL/GenBank/DDBJ whole genome shotgun (WGS) entry which is preliminary data.</text>
</comment>
<dbReference type="Gene3D" id="3.30.70.100">
    <property type="match status" value="1"/>
</dbReference>
<dbReference type="EC" id="1.-.-.-" evidence="2"/>
<protein>
    <submittedName>
        <fullName evidence="2">Quinol monooxygenase</fullName>
        <ecNumber evidence="2">1.-.-.-</ecNumber>
    </submittedName>
</protein>
<evidence type="ECO:0000313" key="3">
    <source>
        <dbReference type="Proteomes" id="UP001601442"/>
    </source>
</evidence>